<sequence>MSSVVPSADRIILLASFPDSIAAHIAKSRLDAEEIPCFVSNENRPYGPISGGVRLHVRQQDAEAARTALLEETVPMTILPDPDAQEDAVLTCARCGSPDIATAEVRPGAPAAPRFFTRLIYSLRGIRYHCFHCGYELREE</sequence>
<reference evidence="2 3" key="1">
    <citation type="submission" date="2022-04" db="EMBL/GenBank/DDBJ databases">
        <title>Hymenobacter sp. isolated from the air.</title>
        <authorList>
            <person name="Won M."/>
            <person name="Lee C.-M."/>
            <person name="Woen H.-Y."/>
            <person name="Kwon S.-W."/>
        </authorList>
    </citation>
    <scope>NUCLEOTIDE SEQUENCE [LARGE SCALE GENOMIC DNA]</scope>
    <source>
        <strain evidence="3">5413 J-13</strain>
    </source>
</reference>
<dbReference type="SUPFAM" id="SSF54913">
    <property type="entry name" value="GlnB-like"/>
    <property type="match status" value="1"/>
</dbReference>
<dbReference type="Gene3D" id="3.30.70.790">
    <property type="entry name" value="UreE, C-terminal domain"/>
    <property type="match status" value="1"/>
</dbReference>
<protein>
    <submittedName>
        <fullName evidence="2">DUF2007 domain-containing protein</fullName>
    </submittedName>
</protein>
<dbReference type="AlphaFoldDB" id="A0A8T9SQY6"/>
<evidence type="ECO:0000259" key="1">
    <source>
        <dbReference type="Pfam" id="PF09413"/>
    </source>
</evidence>
<organism evidence="2 3">
    <name type="scientific">Hymenobacter aerilatus</name>
    <dbReference type="NCBI Taxonomy" id="2932251"/>
    <lineage>
        <taxon>Bacteria</taxon>
        <taxon>Pseudomonadati</taxon>
        <taxon>Bacteroidota</taxon>
        <taxon>Cytophagia</taxon>
        <taxon>Cytophagales</taxon>
        <taxon>Hymenobacteraceae</taxon>
        <taxon>Hymenobacter</taxon>
    </lineage>
</organism>
<feature type="domain" description="DUF2007" evidence="1">
    <location>
        <begin position="13"/>
        <end position="70"/>
    </location>
</feature>
<dbReference type="RefSeq" id="WP_245092259.1">
    <property type="nucleotide sequence ID" value="NZ_CP095053.1"/>
</dbReference>
<dbReference type="Pfam" id="PF09413">
    <property type="entry name" value="DUF2007"/>
    <property type="match status" value="1"/>
</dbReference>
<dbReference type="KEGG" id="haei:MUN82_16615"/>
<accession>A0A8T9SQY6</accession>
<keyword evidence="3" id="KW-1185">Reference proteome</keyword>
<dbReference type="EMBL" id="CP095053">
    <property type="protein sequence ID" value="UOR04558.1"/>
    <property type="molecule type" value="Genomic_DNA"/>
</dbReference>
<evidence type="ECO:0000313" key="2">
    <source>
        <dbReference type="EMBL" id="UOR04558.1"/>
    </source>
</evidence>
<dbReference type="InterPro" id="IPR011322">
    <property type="entry name" value="N-reg_PII-like_a/b"/>
</dbReference>
<name>A0A8T9SQY6_9BACT</name>
<evidence type="ECO:0000313" key="3">
    <source>
        <dbReference type="Proteomes" id="UP000829925"/>
    </source>
</evidence>
<gene>
    <name evidence="2" type="ORF">MUN82_16615</name>
</gene>
<dbReference type="Proteomes" id="UP000829925">
    <property type="component" value="Chromosome"/>
</dbReference>
<dbReference type="InterPro" id="IPR018551">
    <property type="entry name" value="DUF2007"/>
</dbReference>
<proteinExistence type="predicted"/>